<reference evidence="2" key="1">
    <citation type="submission" date="2023-03" db="EMBL/GenBank/DDBJ databases">
        <title>Massive genome expansion in bonnet fungi (Mycena s.s.) driven by repeated elements and novel gene families across ecological guilds.</title>
        <authorList>
            <consortium name="Lawrence Berkeley National Laboratory"/>
            <person name="Harder C.B."/>
            <person name="Miyauchi S."/>
            <person name="Viragh M."/>
            <person name="Kuo A."/>
            <person name="Thoen E."/>
            <person name="Andreopoulos B."/>
            <person name="Lu D."/>
            <person name="Skrede I."/>
            <person name="Drula E."/>
            <person name="Henrissat B."/>
            <person name="Morin E."/>
            <person name="Kohler A."/>
            <person name="Barry K."/>
            <person name="LaButti K."/>
            <person name="Morin E."/>
            <person name="Salamov A."/>
            <person name="Lipzen A."/>
            <person name="Mereny Z."/>
            <person name="Hegedus B."/>
            <person name="Baldrian P."/>
            <person name="Stursova M."/>
            <person name="Weitz H."/>
            <person name="Taylor A."/>
            <person name="Grigoriev I.V."/>
            <person name="Nagy L.G."/>
            <person name="Martin F."/>
            <person name="Kauserud H."/>
        </authorList>
    </citation>
    <scope>NUCLEOTIDE SEQUENCE</scope>
    <source>
        <strain evidence="2">CBHHK182m</strain>
    </source>
</reference>
<evidence type="ECO:0000313" key="3">
    <source>
        <dbReference type="Proteomes" id="UP001215598"/>
    </source>
</evidence>
<evidence type="ECO:0000313" key="2">
    <source>
        <dbReference type="EMBL" id="KAJ7741679.1"/>
    </source>
</evidence>
<evidence type="ECO:0008006" key="4">
    <source>
        <dbReference type="Google" id="ProtNLM"/>
    </source>
</evidence>
<organism evidence="2 3">
    <name type="scientific">Mycena metata</name>
    <dbReference type="NCBI Taxonomy" id="1033252"/>
    <lineage>
        <taxon>Eukaryota</taxon>
        <taxon>Fungi</taxon>
        <taxon>Dikarya</taxon>
        <taxon>Basidiomycota</taxon>
        <taxon>Agaricomycotina</taxon>
        <taxon>Agaricomycetes</taxon>
        <taxon>Agaricomycetidae</taxon>
        <taxon>Agaricales</taxon>
        <taxon>Marasmiineae</taxon>
        <taxon>Mycenaceae</taxon>
        <taxon>Mycena</taxon>
    </lineage>
</organism>
<sequence length="393" mass="43915">MSASVSLLDLPLELLALVLAEVCDRTSLETLSLTCRAISDLSRPILFRRVTIHRSSASVTDGLSIKQVWQRLTRTTPGMRTLGNSVRALTSEIPSLDAPEEHGMLAQIIDDRRTRPKVGARQPSPRTVFDLLSRCSLTALKLHEVWGVSNQELSRFESGCRTLILVGVRPENSAAGVGIPAPTAIMHLSLPFHADAWDPIMKNPRLRKFFMGNLQSFVWGHFPGQSLAVLGSAVHTLDRMASHLRPARGHGYADLISFPSVRTFCIVVNFDYDWMNHFISPSLLGIIRQIPACMPALEDLQVRLYTDDPPLDVFPAPAAMSAWGIDGILDEIGELMSDRAALPALRHVRWFLRPANLPRDSLPRYCNYFIPRFRQLAQETPPRVRVGYLKFNP</sequence>
<proteinExistence type="predicted"/>
<name>A0AAD7IGD0_9AGAR</name>
<dbReference type="EMBL" id="JARKIB010000098">
    <property type="protein sequence ID" value="KAJ7741679.1"/>
    <property type="molecule type" value="Genomic_DNA"/>
</dbReference>
<feature type="chain" id="PRO_5042000637" description="F-box domain-containing protein" evidence="1">
    <location>
        <begin position="21"/>
        <end position="393"/>
    </location>
</feature>
<dbReference type="AlphaFoldDB" id="A0AAD7IGD0"/>
<keyword evidence="1" id="KW-0732">Signal</keyword>
<feature type="signal peptide" evidence="1">
    <location>
        <begin position="1"/>
        <end position="20"/>
    </location>
</feature>
<evidence type="ECO:0000256" key="1">
    <source>
        <dbReference type="SAM" id="SignalP"/>
    </source>
</evidence>
<gene>
    <name evidence="2" type="ORF">B0H16DRAFT_1728459</name>
</gene>
<accession>A0AAD7IGD0</accession>
<dbReference type="Proteomes" id="UP001215598">
    <property type="component" value="Unassembled WGS sequence"/>
</dbReference>
<keyword evidence="3" id="KW-1185">Reference proteome</keyword>
<protein>
    <recommendedName>
        <fullName evidence="4">F-box domain-containing protein</fullName>
    </recommendedName>
</protein>
<comment type="caution">
    <text evidence="2">The sequence shown here is derived from an EMBL/GenBank/DDBJ whole genome shotgun (WGS) entry which is preliminary data.</text>
</comment>